<gene>
    <name evidence="2" type="ORF">P0Y56_16775</name>
</gene>
<organism evidence="2 3">
    <name type="scientific">Candidatus Andeanibacterium colombiense</name>
    <dbReference type="NCBI Taxonomy" id="3121345"/>
    <lineage>
        <taxon>Bacteria</taxon>
        <taxon>Pseudomonadati</taxon>
        <taxon>Pseudomonadota</taxon>
        <taxon>Alphaproteobacteria</taxon>
        <taxon>Sphingomonadales</taxon>
        <taxon>Sphingomonadaceae</taxon>
        <taxon>Candidatus Andeanibacterium</taxon>
    </lineage>
</organism>
<dbReference type="InterPro" id="IPR023614">
    <property type="entry name" value="Porin_dom_sf"/>
</dbReference>
<dbReference type="Proteomes" id="UP001218362">
    <property type="component" value="Chromosome"/>
</dbReference>
<protein>
    <submittedName>
        <fullName evidence="2">Porin</fullName>
    </submittedName>
</protein>
<accession>A0AAJ5X6N8</accession>
<dbReference type="Pfam" id="PF07396">
    <property type="entry name" value="Porin_O_P"/>
    <property type="match status" value="1"/>
</dbReference>
<evidence type="ECO:0000256" key="1">
    <source>
        <dbReference type="SAM" id="SignalP"/>
    </source>
</evidence>
<keyword evidence="1" id="KW-0732">Signal</keyword>
<dbReference type="EMBL" id="CP119316">
    <property type="protein sequence ID" value="WEK46636.1"/>
    <property type="molecule type" value="Genomic_DNA"/>
</dbReference>
<proteinExistence type="predicted"/>
<dbReference type="InterPro" id="IPR010870">
    <property type="entry name" value="Porin_O/P"/>
</dbReference>
<evidence type="ECO:0000313" key="2">
    <source>
        <dbReference type="EMBL" id="WEK46636.1"/>
    </source>
</evidence>
<dbReference type="Gene3D" id="2.40.160.10">
    <property type="entry name" value="Porin"/>
    <property type="match status" value="1"/>
</dbReference>
<evidence type="ECO:0000313" key="3">
    <source>
        <dbReference type="Proteomes" id="UP001218362"/>
    </source>
</evidence>
<name>A0AAJ5X6N8_9SPHN</name>
<dbReference type="KEGG" id="acob:P0Y56_16775"/>
<dbReference type="SUPFAM" id="SSF56935">
    <property type="entry name" value="Porins"/>
    <property type="match status" value="1"/>
</dbReference>
<sequence length="403" mass="43776">MAMNLRNAAFSLGILASLASFAWAVPARAEDGSDWSIAPRGRLQLDVGDLSASDAVEAASDGLPADVFMRRFFLGFDAKLPGKLAVRAEADISPEFEHADWTWTDLYLQWTPSRKASLIVGQTKPAWGLEEQTSDLFPTFMERGAIATTFGNERRVGLTGQYLAGDFVLQAGAYLDDIDAIIDHADNGHSYFGRVVYAPGIGAGRLHLGARVNRRDDGAAGVGVRYSTRPFLRSEDSRFVDTGTISGVTSETGYGLEFAYMNGAFEATGEAQWQHADRLAGLADPTFSGFYAEVGYFLTKGDKRGYRNGQWDRTRPVHPLGKGGFGAVQFNLRYDHLDLDDAGAGIVGGIQDAYAVGLSWTPTDRTRVILNYARLQYRDAAISAGGDRSYGADAIGLRTQFDF</sequence>
<dbReference type="AlphaFoldDB" id="A0AAJ5X6N8"/>
<feature type="chain" id="PRO_5042560682" evidence="1">
    <location>
        <begin position="30"/>
        <end position="403"/>
    </location>
</feature>
<feature type="signal peptide" evidence="1">
    <location>
        <begin position="1"/>
        <end position="29"/>
    </location>
</feature>
<reference evidence="2" key="1">
    <citation type="submission" date="2023-03" db="EMBL/GenBank/DDBJ databases">
        <title>Andean soil-derived lignocellulolytic bacterial consortium as a source of novel taxa and putative plastic-active enzymes.</title>
        <authorList>
            <person name="Diaz-Garcia L."/>
            <person name="Chuvochina M."/>
            <person name="Feuerriegel G."/>
            <person name="Bunk B."/>
            <person name="Sproer C."/>
            <person name="Streit W.R."/>
            <person name="Rodriguez L.M."/>
            <person name="Overmann J."/>
            <person name="Jimenez D.J."/>
        </authorList>
    </citation>
    <scope>NUCLEOTIDE SEQUENCE</scope>
    <source>
        <strain evidence="2">MAG 26</strain>
    </source>
</reference>